<name>A0ABQ4TRC8_9HYPH</name>
<feature type="transmembrane region" description="Helical" evidence="1">
    <location>
        <begin position="166"/>
        <end position="187"/>
    </location>
</feature>
<feature type="transmembrane region" description="Helical" evidence="1">
    <location>
        <begin position="76"/>
        <end position="95"/>
    </location>
</feature>
<organism evidence="3 4">
    <name type="scientific">Methylobacterium thuringiense</name>
    <dbReference type="NCBI Taxonomy" id="1003091"/>
    <lineage>
        <taxon>Bacteria</taxon>
        <taxon>Pseudomonadati</taxon>
        <taxon>Pseudomonadota</taxon>
        <taxon>Alphaproteobacteria</taxon>
        <taxon>Hyphomicrobiales</taxon>
        <taxon>Methylobacteriaceae</taxon>
        <taxon>Methylobacterium</taxon>
    </lineage>
</organism>
<feature type="transmembrane region" description="Helical" evidence="1">
    <location>
        <begin position="45"/>
        <end position="64"/>
    </location>
</feature>
<evidence type="ECO:0000256" key="1">
    <source>
        <dbReference type="SAM" id="Phobius"/>
    </source>
</evidence>
<gene>
    <name evidence="3" type="ORF">EKPJFOCH_3439</name>
</gene>
<dbReference type="EMBL" id="BPRA01000015">
    <property type="protein sequence ID" value="GJE56929.1"/>
    <property type="molecule type" value="Genomic_DNA"/>
</dbReference>
<sequence length="328" mass="34781">MITKVRWFALGLAAPHPWVWTLTAGLVVLDAFWLVAVGISIETHALWITFGVVAALLLAAGVLARVRSEPKLRAMALSAACLIAFTEAVAVFHYLTATLSLSFTDRGLAAAERALGFDWIGYVGFLAAHPDLSWWLALAYHSSGPQIALVVIALSATSRLGRLWAFIRLYVTLLMGAILISAVMPAVGPYAYYQPQVVPADQIDTVGAVWHLEPLAKLRNGTLKIIALADIRGLVTFPSFHVCLATITAWALAPVPMLGPLALLLNAAVVVSAIGSGGHYLPDILAGGCLAMLALAIQVGLRRGPLSWPGLRPAIGGSVPGFEERSTL</sequence>
<dbReference type="RefSeq" id="WP_238232460.1">
    <property type="nucleotide sequence ID" value="NZ_BPRA01000015.1"/>
</dbReference>
<reference evidence="3" key="2">
    <citation type="submission" date="2021-08" db="EMBL/GenBank/DDBJ databases">
        <authorList>
            <person name="Tani A."/>
            <person name="Ola A."/>
            <person name="Ogura Y."/>
            <person name="Katsura K."/>
            <person name="Hayashi T."/>
        </authorList>
    </citation>
    <scope>NUCLEOTIDE SEQUENCE</scope>
    <source>
        <strain evidence="3">DSM 23674</strain>
    </source>
</reference>
<feature type="transmembrane region" description="Helical" evidence="1">
    <location>
        <begin position="132"/>
        <end position="154"/>
    </location>
</feature>
<accession>A0ABQ4TRC8</accession>
<proteinExistence type="predicted"/>
<feature type="domain" description="Inositolphosphotransferase Aur1/Ipt1" evidence="2">
    <location>
        <begin position="107"/>
        <end position="296"/>
    </location>
</feature>
<feature type="transmembrane region" description="Helical" evidence="1">
    <location>
        <begin position="260"/>
        <end position="278"/>
    </location>
</feature>
<protein>
    <recommendedName>
        <fullName evidence="2">Inositolphosphotransferase Aur1/Ipt1 domain-containing protein</fullName>
    </recommendedName>
</protein>
<keyword evidence="1" id="KW-0472">Membrane</keyword>
<keyword evidence="1" id="KW-1133">Transmembrane helix</keyword>
<evidence type="ECO:0000313" key="4">
    <source>
        <dbReference type="Proteomes" id="UP001055101"/>
    </source>
</evidence>
<evidence type="ECO:0000313" key="3">
    <source>
        <dbReference type="EMBL" id="GJE56929.1"/>
    </source>
</evidence>
<evidence type="ECO:0000259" key="2">
    <source>
        <dbReference type="Pfam" id="PF14378"/>
    </source>
</evidence>
<comment type="caution">
    <text evidence="3">The sequence shown here is derived from an EMBL/GenBank/DDBJ whole genome shotgun (WGS) entry which is preliminary data.</text>
</comment>
<reference evidence="3" key="1">
    <citation type="journal article" date="2021" name="Front. Microbiol.">
        <title>Comprehensive Comparative Genomics and Phenotyping of Methylobacterium Species.</title>
        <authorList>
            <person name="Alessa O."/>
            <person name="Ogura Y."/>
            <person name="Fujitani Y."/>
            <person name="Takami H."/>
            <person name="Hayashi T."/>
            <person name="Sahin N."/>
            <person name="Tani A."/>
        </authorList>
    </citation>
    <scope>NUCLEOTIDE SEQUENCE</scope>
    <source>
        <strain evidence="3">DSM 23674</strain>
    </source>
</reference>
<dbReference type="InterPro" id="IPR026841">
    <property type="entry name" value="Aur1/Ipt1"/>
</dbReference>
<dbReference type="Proteomes" id="UP001055101">
    <property type="component" value="Unassembled WGS sequence"/>
</dbReference>
<keyword evidence="4" id="KW-1185">Reference proteome</keyword>
<feature type="transmembrane region" description="Helical" evidence="1">
    <location>
        <begin position="284"/>
        <end position="301"/>
    </location>
</feature>
<keyword evidence="1" id="KW-0812">Transmembrane</keyword>
<dbReference type="Pfam" id="PF14378">
    <property type="entry name" value="PAP2_3"/>
    <property type="match status" value="1"/>
</dbReference>